<feature type="region of interest" description="Disordered" evidence="1">
    <location>
        <begin position="53"/>
        <end position="76"/>
    </location>
</feature>
<reference evidence="2 3" key="1">
    <citation type="submission" date="2013-01" db="EMBL/GenBank/DDBJ databases">
        <title>The Genome Sequence of Clostridium clostridioforme 90A8.</title>
        <authorList>
            <consortium name="The Broad Institute Genome Sequencing Platform"/>
            <person name="Earl A."/>
            <person name="Ward D."/>
            <person name="Feldgarden M."/>
            <person name="Gevers D."/>
            <person name="Courvalin P."/>
            <person name="Lambert T."/>
            <person name="Walker B."/>
            <person name="Young S.K."/>
            <person name="Zeng Q."/>
            <person name="Gargeya S."/>
            <person name="Fitzgerald M."/>
            <person name="Haas B."/>
            <person name="Abouelleil A."/>
            <person name="Alvarado L."/>
            <person name="Arachchi H.M."/>
            <person name="Berlin A.M."/>
            <person name="Chapman S.B."/>
            <person name="Dewar J."/>
            <person name="Goldberg J."/>
            <person name="Griggs A."/>
            <person name="Gujja S."/>
            <person name="Hansen M."/>
            <person name="Howarth C."/>
            <person name="Imamovic A."/>
            <person name="Larimer J."/>
            <person name="McCowan C."/>
            <person name="Murphy C."/>
            <person name="Neiman D."/>
            <person name="Pearson M."/>
            <person name="Priest M."/>
            <person name="Roberts A."/>
            <person name="Saif S."/>
            <person name="Shea T."/>
            <person name="Sisk P."/>
            <person name="Sykes S."/>
            <person name="Wortman J."/>
            <person name="Nusbaum C."/>
            <person name="Birren B."/>
        </authorList>
    </citation>
    <scope>NUCLEOTIDE SEQUENCE [LARGE SCALE GENOMIC DNA]</scope>
    <source>
        <strain evidence="2 3">90A8</strain>
    </source>
</reference>
<comment type="caution">
    <text evidence="2">The sequence shown here is derived from an EMBL/GenBank/DDBJ whole genome shotgun (WGS) entry which is preliminary data.</text>
</comment>
<evidence type="ECO:0000256" key="1">
    <source>
        <dbReference type="SAM" id="MobiDB-lite"/>
    </source>
</evidence>
<dbReference type="AlphaFoldDB" id="A0A0E2HEK9"/>
<protein>
    <submittedName>
        <fullName evidence="2">Uncharacterized protein</fullName>
    </submittedName>
</protein>
<gene>
    <name evidence="2" type="ORF">HMPREF1090_05846</name>
</gene>
<sequence length="76" mass="8704">MGTLLDAFSKEDRVEITFSDFYRLMRESTFAELMKNAVNCNVPHRYIREMVTGVPEETSMKPDGEGGKEHVDTDTE</sequence>
<dbReference type="Proteomes" id="UP000013085">
    <property type="component" value="Unassembled WGS sequence"/>
</dbReference>
<proteinExistence type="predicted"/>
<accession>A0A0E2HEK9</accession>
<dbReference type="RefSeq" id="WP_002595194.1">
    <property type="nucleotide sequence ID" value="NZ_KB851007.1"/>
</dbReference>
<organism evidence="2 3">
    <name type="scientific">[Clostridium] clostridioforme 90A8</name>
    <dbReference type="NCBI Taxonomy" id="999408"/>
    <lineage>
        <taxon>Bacteria</taxon>
        <taxon>Bacillati</taxon>
        <taxon>Bacillota</taxon>
        <taxon>Clostridia</taxon>
        <taxon>Lachnospirales</taxon>
        <taxon>Lachnospiraceae</taxon>
        <taxon>Enterocloster</taxon>
    </lineage>
</organism>
<evidence type="ECO:0000313" key="2">
    <source>
        <dbReference type="EMBL" id="ENZ04821.1"/>
    </source>
</evidence>
<evidence type="ECO:0000313" key="3">
    <source>
        <dbReference type="Proteomes" id="UP000013085"/>
    </source>
</evidence>
<name>A0A0E2HEK9_9FIRM</name>
<dbReference type="PATRIC" id="fig|999408.3.peg.6257"/>
<dbReference type="HOGENOM" id="CLU_2648088_0_0_9"/>
<dbReference type="EMBL" id="AGYR01000088">
    <property type="protein sequence ID" value="ENZ04821.1"/>
    <property type="molecule type" value="Genomic_DNA"/>
</dbReference>
<feature type="compositionally biased region" description="Basic and acidic residues" evidence="1">
    <location>
        <begin position="58"/>
        <end position="76"/>
    </location>
</feature>